<dbReference type="Proteomes" id="UP001146120">
    <property type="component" value="Unassembled WGS sequence"/>
</dbReference>
<gene>
    <name evidence="1" type="ORF">N0F65_012817</name>
</gene>
<evidence type="ECO:0000313" key="1">
    <source>
        <dbReference type="EMBL" id="DAZ92587.1"/>
    </source>
</evidence>
<dbReference type="SUPFAM" id="SSF48371">
    <property type="entry name" value="ARM repeat"/>
    <property type="match status" value="1"/>
</dbReference>
<organism evidence="1 2">
    <name type="scientific">Lagenidium giganteum</name>
    <dbReference type="NCBI Taxonomy" id="4803"/>
    <lineage>
        <taxon>Eukaryota</taxon>
        <taxon>Sar</taxon>
        <taxon>Stramenopiles</taxon>
        <taxon>Oomycota</taxon>
        <taxon>Peronosporomycetes</taxon>
        <taxon>Pythiales</taxon>
        <taxon>Pythiaceae</taxon>
    </lineage>
</organism>
<proteinExistence type="predicted"/>
<dbReference type="AlphaFoldDB" id="A0AAV2YAF1"/>
<keyword evidence="2" id="KW-1185">Reference proteome</keyword>
<dbReference type="EMBL" id="DAKRPA010000435">
    <property type="protein sequence ID" value="DAZ92587.1"/>
    <property type="molecule type" value="Genomic_DNA"/>
</dbReference>
<accession>A0AAV2YAF1</accession>
<comment type="caution">
    <text evidence="1">The sequence shown here is derived from an EMBL/GenBank/DDBJ whole genome shotgun (WGS) entry which is preliminary data.</text>
</comment>
<sequence length="800" mass="90556">MLPHYQLLPQLPDNYDVFWSLAQSPSHTSAERVHAWELVCEAMIVPDMVTDYRMLCYSTNIPHERFGIELFSGKLAVTEASSAIFTTHVHYFNRIASVITRTRRVRIRSDHNEETDKKFVVYARSLSAVDVDDRLEMLLNRLVAGLQSSIGLQRWNVDRPQLNDLCSIMATDIVERARKAAECIVFVARACTTTHEMGDNMLQQGFVEVLVDVLWATNDSAVGVTVASTLAILGSLAFFRARIIAVLGRQAREIPFGHRFMEVVSPLVQNEGKVSGNSHMTNFEARYRSQVSQFLLRQHRYAGECKRWCQLDQRTKSVSPAIASFAKRYSNQILDRVCAAMLCKDRVWKDRVLKFKDSVYPVAVRSRNASIIQLQFWRWMYATKRPNKRVLHQCAERTSCRTCGKSESLLATLLRALGDPLYTDTSVQNDQIDLLVDAITCIRLIVLDHHVCDVMVRNLHLDYSLLLLTSHDDVTLRSAALSTLAETCWNSTAATTFVVARLKSNLWNVSTWNANTRCSWIYESLGKFRSTTVVAESAQTSQERQLKCATQTLIDLEAMSSMLLIVSSDGSVCSAFLRVLPIITKSLRRVYPPYLPVRLLVALQNVLLLTESATVIDVPALAIKSDLAEFLNPDVASCPVARTMVVGLLWTVSLRQRVRRHVHHDYPETIRWLVALCNRTIKQFRGITDGSHLSTIPLLVNIIGALATITIEDAHAAITIEFLSQLQELYSFAKSGIVQDECGGRAPLQDGKLSSWAAQYRRFGLVPFYDNAWWPSHRDDWKAALHHQVVFRLRELKITN</sequence>
<reference evidence="1" key="2">
    <citation type="journal article" date="2023" name="Microbiol Resour">
        <title>Decontamination and Annotation of the Draft Genome Sequence of the Oomycete Lagenidium giganteum ARSEF 373.</title>
        <authorList>
            <person name="Morgan W.R."/>
            <person name="Tartar A."/>
        </authorList>
    </citation>
    <scope>NUCLEOTIDE SEQUENCE</scope>
    <source>
        <strain evidence="1">ARSEF 373</strain>
    </source>
</reference>
<evidence type="ECO:0000313" key="2">
    <source>
        <dbReference type="Proteomes" id="UP001146120"/>
    </source>
</evidence>
<reference evidence="1" key="1">
    <citation type="submission" date="2022-11" db="EMBL/GenBank/DDBJ databases">
        <authorList>
            <person name="Morgan W.R."/>
            <person name="Tartar A."/>
        </authorList>
    </citation>
    <scope>NUCLEOTIDE SEQUENCE</scope>
    <source>
        <strain evidence="1">ARSEF 373</strain>
    </source>
</reference>
<protein>
    <submittedName>
        <fullName evidence="1">Uncharacterized protein</fullName>
    </submittedName>
</protein>
<dbReference type="InterPro" id="IPR016024">
    <property type="entry name" value="ARM-type_fold"/>
</dbReference>
<name>A0AAV2YAF1_9STRA</name>